<dbReference type="PANTHER" id="PTHR38248:SF2">
    <property type="entry name" value="FUNK1 11"/>
    <property type="match status" value="1"/>
</dbReference>
<feature type="domain" description="Fungal-type protein kinase" evidence="2">
    <location>
        <begin position="72"/>
        <end position="256"/>
    </location>
</feature>
<keyword evidence="4" id="KW-1185">Reference proteome</keyword>
<proteinExistence type="predicted"/>
<dbReference type="PANTHER" id="PTHR38248">
    <property type="entry name" value="FUNK1 6"/>
    <property type="match status" value="1"/>
</dbReference>
<feature type="region of interest" description="Disordered" evidence="1">
    <location>
        <begin position="34"/>
        <end position="91"/>
    </location>
</feature>
<reference evidence="3" key="1">
    <citation type="submission" date="2020-11" db="EMBL/GenBank/DDBJ databases">
        <authorList>
            <consortium name="DOE Joint Genome Institute"/>
            <person name="Ahrendt S."/>
            <person name="Riley R."/>
            <person name="Andreopoulos W."/>
            <person name="Labutti K."/>
            <person name="Pangilinan J."/>
            <person name="Ruiz-Duenas F.J."/>
            <person name="Barrasa J.M."/>
            <person name="Sanchez-Garcia M."/>
            <person name="Camarero S."/>
            <person name="Miyauchi S."/>
            <person name="Serrano A."/>
            <person name="Linde D."/>
            <person name="Babiker R."/>
            <person name="Drula E."/>
            <person name="Ayuso-Fernandez I."/>
            <person name="Pacheco R."/>
            <person name="Padilla G."/>
            <person name="Ferreira P."/>
            <person name="Barriuso J."/>
            <person name="Kellner H."/>
            <person name="Castanera R."/>
            <person name="Alfaro M."/>
            <person name="Ramirez L."/>
            <person name="Pisabarro A.G."/>
            <person name="Kuo A."/>
            <person name="Tritt A."/>
            <person name="Lipzen A."/>
            <person name="He G."/>
            <person name="Yan M."/>
            <person name="Ng V."/>
            <person name="Cullen D."/>
            <person name="Martin F."/>
            <person name="Rosso M.-N."/>
            <person name="Henrissat B."/>
            <person name="Hibbett D."/>
            <person name="Martinez A.T."/>
            <person name="Grigoriev I.V."/>
        </authorList>
    </citation>
    <scope>NUCLEOTIDE SEQUENCE</scope>
    <source>
        <strain evidence="3">MF-IS2</strain>
    </source>
</reference>
<dbReference type="SUPFAM" id="SSF56112">
    <property type="entry name" value="Protein kinase-like (PK-like)"/>
    <property type="match status" value="1"/>
</dbReference>
<gene>
    <name evidence="3" type="ORF">P691DRAFT_169037</name>
</gene>
<sequence length="478" mass="52862">MQWKTNIDFDKVTKDDEYQKYFVKIEGDYQGTMTKIKPQDATPTTGLFFSNRPRDGGPKTHQIPGSDSTRNRGDVTRPIEPTVTQDRSTAPRSYRPKRRYIVVYSEICTALHDAVNLKTSFKALEGALIALVIMYIAGWLHRDVSTGNILIFVNGETVTGKLSDLEYAKEFGSTAAHSDPKTGTPYFMALELLTGIPLRKSKPRSVSDTLFADAATGNTAMLERLTEPKSAVSDSQEVVCNFQHDLESFLWIALWILLARVNYESSQVYAKRIYINELKATYERGMVLMSTGMLETMLLQHLHPSLQSFTQALASLAATLFDAYLARDQENKVLEIDAYASVYPSVVNIFFVLTFVASKADEQKDFPGLIDSHANKPIPMTNPIDPPPAADPHVGPSIAPVSTHGSPEAVTSTTVSAHGPPEAITPTNPTFLVGSSEAASSDQVPPSERLKRRQDESEDQELPASKRVHLPPPEHVHR</sequence>
<feature type="region of interest" description="Disordered" evidence="1">
    <location>
        <begin position="370"/>
        <end position="478"/>
    </location>
</feature>
<dbReference type="InterPro" id="IPR011009">
    <property type="entry name" value="Kinase-like_dom_sf"/>
</dbReference>
<evidence type="ECO:0000313" key="4">
    <source>
        <dbReference type="Proteomes" id="UP000807342"/>
    </source>
</evidence>
<evidence type="ECO:0000256" key="1">
    <source>
        <dbReference type="SAM" id="MobiDB-lite"/>
    </source>
</evidence>
<dbReference type="Proteomes" id="UP000807342">
    <property type="component" value="Unassembled WGS sequence"/>
</dbReference>
<dbReference type="AlphaFoldDB" id="A0A9P6BVS5"/>
<dbReference type="InterPro" id="IPR040976">
    <property type="entry name" value="Pkinase_fungal"/>
</dbReference>
<dbReference type="Pfam" id="PF17667">
    <property type="entry name" value="Pkinase_fungal"/>
    <property type="match status" value="1"/>
</dbReference>
<accession>A0A9P6BVS5</accession>
<dbReference type="Gene3D" id="1.10.510.10">
    <property type="entry name" value="Transferase(Phosphotransferase) domain 1"/>
    <property type="match status" value="1"/>
</dbReference>
<feature type="compositionally biased region" description="Polar residues" evidence="1">
    <location>
        <begin position="403"/>
        <end position="416"/>
    </location>
</feature>
<dbReference type="EMBL" id="MU152864">
    <property type="protein sequence ID" value="KAF9440094.1"/>
    <property type="molecule type" value="Genomic_DNA"/>
</dbReference>
<evidence type="ECO:0000313" key="3">
    <source>
        <dbReference type="EMBL" id="KAF9440094.1"/>
    </source>
</evidence>
<dbReference type="OrthoDB" id="3068861at2759"/>
<name>A0A9P6BVS5_9AGAR</name>
<comment type="caution">
    <text evidence="3">The sequence shown here is derived from an EMBL/GenBank/DDBJ whole genome shotgun (WGS) entry which is preliminary data.</text>
</comment>
<organism evidence="3 4">
    <name type="scientific">Macrolepiota fuliginosa MF-IS2</name>
    <dbReference type="NCBI Taxonomy" id="1400762"/>
    <lineage>
        <taxon>Eukaryota</taxon>
        <taxon>Fungi</taxon>
        <taxon>Dikarya</taxon>
        <taxon>Basidiomycota</taxon>
        <taxon>Agaricomycotina</taxon>
        <taxon>Agaricomycetes</taxon>
        <taxon>Agaricomycetidae</taxon>
        <taxon>Agaricales</taxon>
        <taxon>Agaricineae</taxon>
        <taxon>Agaricaceae</taxon>
        <taxon>Macrolepiota</taxon>
    </lineage>
</organism>
<protein>
    <recommendedName>
        <fullName evidence="2">Fungal-type protein kinase domain-containing protein</fullName>
    </recommendedName>
</protein>
<evidence type="ECO:0000259" key="2">
    <source>
        <dbReference type="Pfam" id="PF17667"/>
    </source>
</evidence>
<feature type="compositionally biased region" description="Polar residues" evidence="1">
    <location>
        <begin position="82"/>
        <end position="91"/>
    </location>
</feature>